<proteinExistence type="predicted"/>
<dbReference type="Proteomes" id="UP001140234">
    <property type="component" value="Unassembled WGS sequence"/>
</dbReference>
<comment type="caution">
    <text evidence="1">The sequence shown here is derived from an EMBL/GenBank/DDBJ whole genome shotgun (WGS) entry which is preliminary data.</text>
</comment>
<protein>
    <submittedName>
        <fullName evidence="1">Uncharacterized protein</fullName>
    </submittedName>
</protein>
<organism evidence="1 2">
    <name type="scientific">Coemansia nantahalensis</name>
    <dbReference type="NCBI Taxonomy" id="2789366"/>
    <lineage>
        <taxon>Eukaryota</taxon>
        <taxon>Fungi</taxon>
        <taxon>Fungi incertae sedis</taxon>
        <taxon>Zoopagomycota</taxon>
        <taxon>Kickxellomycotina</taxon>
        <taxon>Kickxellomycetes</taxon>
        <taxon>Kickxellales</taxon>
        <taxon>Kickxellaceae</taxon>
        <taxon>Coemansia</taxon>
    </lineage>
</organism>
<reference evidence="1" key="1">
    <citation type="submission" date="2022-07" db="EMBL/GenBank/DDBJ databases">
        <title>Phylogenomic reconstructions and comparative analyses of Kickxellomycotina fungi.</title>
        <authorList>
            <person name="Reynolds N.K."/>
            <person name="Stajich J.E."/>
            <person name="Barry K."/>
            <person name="Grigoriev I.V."/>
            <person name="Crous P."/>
            <person name="Smith M.E."/>
        </authorList>
    </citation>
    <scope>NUCLEOTIDE SEQUENCE</scope>
    <source>
        <strain evidence="1">CBS 109366</strain>
    </source>
</reference>
<name>A0ACC1JLM9_9FUNG</name>
<evidence type="ECO:0000313" key="1">
    <source>
        <dbReference type="EMBL" id="KAJ2761830.1"/>
    </source>
</evidence>
<gene>
    <name evidence="1" type="ORF">IWQ57_005947</name>
</gene>
<dbReference type="EMBL" id="JANBUJ010003121">
    <property type="protein sequence ID" value="KAJ2761830.1"/>
    <property type="molecule type" value="Genomic_DNA"/>
</dbReference>
<keyword evidence="2" id="KW-1185">Reference proteome</keyword>
<sequence length="247" mass="25061">MDYRAAARNNLGAAQPKPPSPPGARTKATPGSPGPSSGGRRANGGAALSYAATARKTSGAERPDAAAGGQSLTSLVGAAVELELVDGSAVKGALYAYDVYSGVAAVTAPAAGGKQQVTLVKAANMAAVRAAPAAATGAQLPEVRPVAPAAIEARKQRALGAARERASRIGVGVSDRAQAIFEALSKTLPCRWDQDKIVVLDEVLVDPPYVVESCRALSAAASSLPRVKKVLQGELTRLDHQPPAAKE</sequence>
<accession>A0ACC1JLM9</accession>
<evidence type="ECO:0000313" key="2">
    <source>
        <dbReference type="Proteomes" id="UP001140234"/>
    </source>
</evidence>